<evidence type="ECO:0000313" key="4">
    <source>
        <dbReference type="Proteomes" id="UP000011777"/>
    </source>
</evidence>
<dbReference type="Gene3D" id="3.40.50.12360">
    <property type="match status" value="1"/>
</dbReference>
<dbReference type="InterPro" id="IPR038609">
    <property type="entry name" value="HDA1_su2/3_sf"/>
</dbReference>
<evidence type="ECO:0000256" key="2">
    <source>
        <dbReference type="SAM" id="MobiDB-lite"/>
    </source>
</evidence>
<comment type="caution">
    <text evidence="3">The sequence shown here is derived from an EMBL/GenBank/DDBJ whole genome shotgun (WGS) entry which is preliminary data.</text>
</comment>
<dbReference type="STRING" id="1245528.M3IRX5"/>
<dbReference type="EMBL" id="AOGT01000762">
    <property type="protein sequence ID" value="EMG49286.1"/>
    <property type="molecule type" value="Genomic_DNA"/>
</dbReference>
<accession>M3IRX5</accession>
<dbReference type="Pfam" id="PF11496">
    <property type="entry name" value="HDA2-3"/>
    <property type="match status" value="1"/>
</dbReference>
<dbReference type="OrthoDB" id="3647690at2759"/>
<feature type="coiled-coil region" evidence="1">
    <location>
        <begin position="599"/>
        <end position="626"/>
    </location>
</feature>
<dbReference type="AlphaFoldDB" id="M3IRX5"/>
<evidence type="ECO:0000256" key="1">
    <source>
        <dbReference type="SAM" id="Coils"/>
    </source>
</evidence>
<evidence type="ECO:0008006" key="5">
    <source>
        <dbReference type="Google" id="ProtNLM"/>
    </source>
</evidence>
<dbReference type="InterPro" id="IPR021006">
    <property type="entry name" value="Hda2/3"/>
</dbReference>
<proteinExistence type="predicted"/>
<dbReference type="PRINTS" id="PR02093">
    <property type="entry name" value="HDA1SUBUNIT3"/>
</dbReference>
<sequence>MNLFKILDTTPEPPIIDLDIQDINYSGDYQLSTPMYDFQKELIDQIISLHYPDILKYCELNDSRDIIIKSLNICIDNCLLVCSHPYLLIDHYMPKNLTFKELPSKLSETSGKFNVLKDLINVLFNTKNYVGVNVGIVMNNAKNLFDLVDALLLGCNGINKNVKRYVGNNVLRESKKNSNDNGDNNNNNNNGHSGGSSQSGNSGTNSYVHLIPHDGATSKEKSGLEKVKFDLLIVLDGTVDTKSDFFKGLRSQNRDTECVIIRLVPTKTIEHVKLHYAKNTEDSDYLYKLISSIVCLRDFIGQLSPDIFPIYNQKLNYLSTKFFDKILTKKPKRQQQQPQLLNPDGGFPGWPLPPLPKIPIFTPYDVERSLLTEVHFHYTPYDTISNNAMVDPQDPSHRKKVAQFEKPSFYETRRLKSEYITNPLENSYNLLSGIYNDDENTLNNSSILTHKLLLQLNESFLKNNQLTEEISIFDKFNEPEIQDGDKIGRREKLMRCNVSNIINDVEHSDSRIASSNKMSIKKSESLETTNAKLKEQQELLEKFLDGKDDVKEENRQYITKQLEIWKLGEEIKNLINKTKSKNDEKNFTLQEYNNCVKSIEGSNLEIEQLASKIDENKRKYANLLDEEEVKSEEFITKKQKIINELKEEELINDSLKFKLNNAFKFLKDTSHLKKRKGRGLTPK</sequence>
<feature type="region of interest" description="Disordered" evidence="2">
    <location>
        <begin position="173"/>
        <end position="211"/>
    </location>
</feature>
<dbReference type="HOGENOM" id="CLU_026579_0_0_1"/>
<name>M3IRX5_CANMX</name>
<reference evidence="3 4" key="1">
    <citation type="submission" date="2013-02" db="EMBL/GenBank/DDBJ databases">
        <title>Genome sequence of Candida maltosa Xu316, a potential industrial strain for xylitol and ethanol production.</title>
        <authorList>
            <person name="Yu J."/>
            <person name="Wang Q."/>
            <person name="Geng X."/>
            <person name="Bao W."/>
            <person name="He P."/>
            <person name="Cai J."/>
        </authorList>
    </citation>
    <scope>NUCLEOTIDE SEQUENCE [LARGE SCALE GENOMIC DNA]</scope>
    <source>
        <strain evidence="4">Xu316</strain>
    </source>
</reference>
<dbReference type="OMA" id="INYSGDY"/>
<dbReference type="GO" id="GO:0070823">
    <property type="term" value="C:HDA1 complex"/>
    <property type="evidence" value="ECO:0007669"/>
    <property type="project" value="InterPro"/>
</dbReference>
<dbReference type="eggNOG" id="ENOG502QT9V">
    <property type="taxonomic scope" value="Eukaryota"/>
</dbReference>
<evidence type="ECO:0000313" key="3">
    <source>
        <dbReference type="EMBL" id="EMG49286.1"/>
    </source>
</evidence>
<keyword evidence="4" id="KW-1185">Reference proteome</keyword>
<dbReference type="Proteomes" id="UP000011777">
    <property type="component" value="Unassembled WGS sequence"/>
</dbReference>
<feature type="compositionally biased region" description="Low complexity" evidence="2">
    <location>
        <begin position="179"/>
        <end position="206"/>
    </location>
</feature>
<keyword evidence="1" id="KW-0175">Coiled coil</keyword>
<dbReference type="InterPro" id="IPR026216">
    <property type="entry name" value="HDA3"/>
</dbReference>
<protein>
    <recommendedName>
        <fullName evidence="5">HDA1 complex subunit 3</fullName>
    </recommendedName>
</protein>
<organism evidence="3 4">
    <name type="scientific">Candida maltosa (strain Xu316)</name>
    <name type="common">Yeast</name>
    <dbReference type="NCBI Taxonomy" id="1245528"/>
    <lineage>
        <taxon>Eukaryota</taxon>
        <taxon>Fungi</taxon>
        <taxon>Dikarya</taxon>
        <taxon>Ascomycota</taxon>
        <taxon>Saccharomycotina</taxon>
        <taxon>Pichiomycetes</taxon>
        <taxon>Debaryomycetaceae</taxon>
        <taxon>Candida/Lodderomyces clade</taxon>
        <taxon>Candida</taxon>
    </lineage>
</organism>
<gene>
    <name evidence="3" type="ORF">G210_0010</name>
</gene>